<reference evidence="1 2" key="2">
    <citation type="journal article" date="2012" name="Open Biol.">
        <title>Characteristics of nucleosomes and linker DNA regions on the genome of the basidiomycete Mixia osmundae revealed by mono- and dinucleosome mapping.</title>
        <authorList>
            <person name="Nishida H."/>
            <person name="Kondo S."/>
            <person name="Matsumoto T."/>
            <person name="Suzuki Y."/>
            <person name="Yoshikawa H."/>
            <person name="Taylor T.D."/>
            <person name="Sugiyama J."/>
        </authorList>
    </citation>
    <scope>NUCLEOTIDE SEQUENCE [LARGE SCALE GENOMIC DNA]</scope>
    <source>
        <strain evidence="2">CBS 9802 / IAM 14324 / JCM 22182 / KY 12970</strain>
    </source>
</reference>
<evidence type="ECO:0000313" key="2">
    <source>
        <dbReference type="Proteomes" id="UP000009131"/>
    </source>
</evidence>
<accession>G7DSG4</accession>
<dbReference type="OrthoDB" id="3258172at2759"/>
<proteinExistence type="predicted"/>
<dbReference type="Proteomes" id="UP000009131">
    <property type="component" value="Unassembled WGS sequence"/>
</dbReference>
<evidence type="ECO:0008006" key="3">
    <source>
        <dbReference type="Google" id="ProtNLM"/>
    </source>
</evidence>
<sequence>MSAPVLPKSAELYLIGSLSRKLAGKKIRIVGRVAAVDPASAIVVLQHGTHAVQVDLSDILVGNFDGSEASSTFLPDLKQTLMIMAYIELSDAEWQRPLRGTPTVQPGFVLRAMFTKEVIDFDWAAWEEALALEESTRSLRTAA</sequence>
<evidence type="ECO:0000313" key="1">
    <source>
        <dbReference type="EMBL" id="GAA93524.1"/>
    </source>
</evidence>
<keyword evidence="2" id="KW-1185">Reference proteome</keyword>
<reference evidence="1 2" key="1">
    <citation type="journal article" date="2011" name="J. Gen. Appl. Microbiol.">
        <title>Draft genome sequencing of the enigmatic basidiomycete Mixia osmundae.</title>
        <authorList>
            <person name="Nishida H."/>
            <person name="Nagatsuka Y."/>
            <person name="Sugiyama J."/>
        </authorList>
    </citation>
    <scope>NUCLEOTIDE SEQUENCE [LARGE SCALE GENOMIC DNA]</scope>
    <source>
        <strain evidence="2">CBS 9802 / IAM 14324 / JCM 22182 / KY 12970</strain>
    </source>
</reference>
<comment type="caution">
    <text evidence="1">The sequence shown here is derived from an EMBL/GenBank/DDBJ whole genome shotgun (WGS) entry which is preliminary data.</text>
</comment>
<dbReference type="EMBL" id="BABT02000007">
    <property type="protein sequence ID" value="GAA93524.1"/>
    <property type="molecule type" value="Genomic_DNA"/>
</dbReference>
<protein>
    <recommendedName>
        <fullName evidence="3">CST complex subunit Stn1 N-terminal domain-containing protein</fullName>
    </recommendedName>
</protein>
<dbReference type="RefSeq" id="XP_014566389.1">
    <property type="nucleotide sequence ID" value="XM_014710903.1"/>
</dbReference>
<dbReference type="AlphaFoldDB" id="G7DSG4"/>
<gene>
    <name evidence="1" type="primary">Mo00165</name>
    <name evidence="1" type="ORF">E5Q_00165</name>
</gene>
<dbReference type="InParanoid" id="G7DSG4"/>
<dbReference type="HOGENOM" id="CLU_1806655_0_0_1"/>
<dbReference type="Gene3D" id="2.40.50.140">
    <property type="entry name" value="Nucleic acid-binding proteins"/>
    <property type="match status" value="1"/>
</dbReference>
<organism evidence="1 2">
    <name type="scientific">Mixia osmundae (strain CBS 9802 / IAM 14324 / JCM 22182 / KY 12970)</name>
    <dbReference type="NCBI Taxonomy" id="764103"/>
    <lineage>
        <taxon>Eukaryota</taxon>
        <taxon>Fungi</taxon>
        <taxon>Dikarya</taxon>
        <taxon>Basidiomycota</taxon>
        <taxon>Pucciniomycotina</taxon>
        <taxon>Mixiomycetes</taxon>
        <taxon>Mixiales</taxon>
        <taxon>Mixiaceae</taxon>
        <taxon>Mixia</taxon>
    </lineage>
</organism>
<dbReference type="InterPro" id="IPR012340">
    <property type="entry name" value="NA-bd_OB-fold"/>
</dbReference>
<name>G7DSG4_MIXOS</name>